<proteinExistence type="predicted"/>
<protein>
    <submittedName>
        <fullName evidence="2">Uncharacterized protein</fullName>
    </submittedName>
</protein>
<sequence length="89" mass="9991">MPHFSREKPAASDKPHSFLCGSKQPSVLQTGDEWRSMRINERKKANESSHEGGEDEFRFCLLIESIIQAEDAGSKQVAPPFLHYTGKST</sequence>
<comment type="caution">
    <text evidence="2">The sequence shown here is derived from an EMBL/GenBank/DDBJ whole genome shotgun (WGS) entry which is preliminary data.</text>
</comment>
<reference evidence="2" key="1">
    <citation type="journal article" date="2023" name="G3 (Bethesda)">
        <title>A reference genome for the long-term kleptoplast-retaining sea slug Elysia crispata morphotype clarki.</title>
        <authorList>
            <person name="Eastman K.E."/>
            <person name="Pendleton A.L."/>
            <person name="Shaikh M.A."/>
            <person name="Suttiyut T."/>
            <person name="Ogas R."/>
            <person name="Tomko P."/>
            <person name="Gavelis G."/>
            <person name="Widhalm J.R."/>
            <person name="Wisecaver J.H."/>
        </authorList>
    </citation>
    <scope>NUCLEOTIDE SEQUENCE</scope>
    <source>
        <strain evidence="2">ECLA1</strain>
    </source>
</reference>
<evidence type="ECO:0000256" key="1">
    <source>
        <dbReference type="SAM" id="MobiDB-lite"/>
    </source>
</evidence>
<accession>A0AAE1A5V7</accession>
<evidence type="ECO:0000313" key="2">
    <source>
        <dbReference type="EMBL" id="KAK3781016.1"/>
    </source>
</evidence>
<gene>
    <name evidence="2" type="ORF">RRG08_046320</name>
</gene>
<name>A0AAE1A5V7_9GAST</name>
<dbReference type="Proteomes" id="UP001283361">
    <property type="component" value="Unassembled WGS sequence"/>
</dbReference>
<evidence type="ECO:0000313" key="3">
    <source>
        <dbReference type="Proteomes" id="UP001283361"/>
    </source>
</evidence>
<organism evidence="2 3">
    <name type="scientific">Elysia crispata</name>
    <name type="common">lettuce slug</name>
    <dbReference type="NCBI Taxonomy" id="231223"/>
    <lineage>
        <taxon>Eukaryota</taxon>
        <taxon>Metazoa</taxon>
        <taxon>Spiralia</taxon>
        <taxon>Lophotrochozoa</taxon>
        <taxon>Mollusca</taxon>
        <taxon>Gastropoda</taxon>
        <taxon>Heterobranchia</taxon>
        <taxon>Euthyneura</taxon>
        <taxon>Panpulmonata</taxon>
        <taxon>Sacoglossa</taxon>
        <taxon>Placobranchoidea</taxon>
        <taxon>Plakobranchidae</taxon>
        <taxon>Elysia</taxon>
    </lineage>
</organism>
<dbReference type="EMBL" id="JAWDGP010002673">
    <property type="protein sequence ID" value="KAK3781016.1"/>
    <property type="molecule type" value="Genomic_DNA"/>
</dbReference>
<feature type="compositionally biased region" description="Basic and acidic residues" evidence="1">
    <location>
        <begin position="1"/>
        <end position="16"/>
    </location>
</feature>
<keyword evidence="3" id="KW-1185">Reference proteome</keyword>
<dbReference type="AlphaFoldDB" id="A0AAE1A5V7"/>
<feature type="region of interest" description="Disordered" evidence="1">
    <location>
        <begin position="1"/>
        <end position="34"/>
    </location>
</feature>